<keyword evidence="1" id="KW-0812">Transmembrane</keyword>
<keyword evidence="3" id="KW-1185">Reference proteome</keyword>
<dbReference type="SUPFAM" id="SSF158560">
    <property type="entry name" value="BH3980-like"/>
    <property type="match status" value="1"/>
</dbReference>
<dbReference type="PIRSF" id="PIRSF033111">
    <property type="entry name" value="UCP033111"/>
    <property type="match status" value="1"/>
</dbReference>
<evidence type="ECO:0000313" key="2">
    <source>
        <dbReference type="EMBL" id="PKY91917.1"/>
    </source>
</evidence>
<evidence type="ECO:0000313" key="3">
    <source>
        <dbReference type="Proteomes" id="UP000234775"/>
    </source>
</evidence>
<dbReference type="Pfam" id="PF06570">
    <property type="entry name" value="DUF1129"/>
    <property type="match status" value="1"/>
</dbReference>
<protein>
    <recommendedName>
        <fullName evidence="4">DUF1129 domain-containing protein</fullName>
    </recommendedName>
</protein>
<gene>
    <name evidence="2" type="ORF">CYJ27_00290</name>
</gene>
<keyword evidence="1" id="KW-0472">Membrane</keyword>
<accession>A0A2I1K8I3</accession>
<dbReference type="AlphaFoldDB" id="A0A2I1K8I3"/>
<feature type="transmembrane region" description="Helical" evidence="1">
    <location>
        <begin position="139"/>
        <end position="160"/>
    </location>
</feature>
<name>A0A2I1K8I3_9LACT</name>
<proteinExistence type="predicted"/>
<dbReference type="EMBL" id="PKGZ01000001">
    <property type="protein sequence ID" value="PKY91917.1"/>
    <property type="molecule type" value="Genomic_DNA"/>
</dbReference>
<keyword evidence="1" id="KW-1133">Transmembrane helix</keyword>
<feature type="transmembrane region" description="Helical" evidence="1">
    <location>
        <begin position="109"/>
        <end position="127"/>
    </location>
</feature>
<evidence type="ECO:0008006" key="4">
    <source>
        <dbReference type="Google" id="ProtNLM"/>
    </source>
</evidence>
<organism evidence="2 3">
    <name type="scientific">Aerococcus christensenii</name>
    <dbReference type="NCBI Taxonomy" id="87541"/>
    <lineage>
        <taxon>Bacteria</taxon>
        <taxon>Bacillati</taxon>
        <taxon>Bacillota</taxon>
        <taxon>Bacilli</taxon>
        <taxon>Lactobacillales</taxon>
        <taxon>Aerococcaceae</taxon>
        <taxon>Aerococcus</taxon>
    </lineage>
</organism>
<evidence type="ECO:0000256" key="1">
    <source>
        <dbReference type="SAM" id="Phobius"/>
    </source>
</evidence>
<feature type="transmembrane region" description="Helical" evidence="1">
    <location>
        <begin position="204"/>
        <end position="223"/>
    </location>
</feature>
<dbReference type="RefSeq" id="WP_101659262.1">
    <property type="nucleotide sequence ID" value="NZ_PKGZ01000001.1"/>
</dbReference>
<sequence>MANKNQEQEEVQLEKIQQEIEEWRPQLTKRNEEFVFQFEKAIADKNLRGRNKEIVLHEVIGQLIEGQPLGKTAQQLFGTPYYYAEVLEKSPTKEEMAPPRFLQMWGDNALFVGGLFSAIAGLMELLANGQASNGLTLGLGALIINFFMGGLAMTLMARYSKKMNSECTKAGFIRYVFVSMAVIGGWIFLLSLVVTFLPPIFNPMLTPSLYFFIAAFAFLVRYFL</sequence>
<dbReference type="Proteomes" id="UP000234775">
    <property type="component" value="Unassembled WGS sequence"/>
</dbReference>
<comment type="caution">
    <text evidence="2">The sequence shown here is derived from an EMBL/GenBank/DDBJ whole genome shotgun (WGS) entry which is preliminary data.</text>
</comment>
<reference evidence="2 3" key="1">
    <citation type="submission" date="2017-12" db="EMBL/GenBank/DDBJ databases">
        <title>Phylogenetic diversity of female urinary microbiome.</title>
        <authorList>
            <person name="Thomas-White K."/>
            <person name="Wolfe A.J."/>
        </authorList>
    </citation>
    <scope>NUCLEOTIDE SEQUENCE [LARGE SCALE GENOMIC DNA]</scope>
    <source>
        <strain evidence="2 3">UMB0844</strain>
    </source>
</reference>
<dbReference type="InterPro" id="IPR009214">
    <property type="entry name" value="DUF1129"/>
</dbReference>
<feature type="transmembrane region" description="Helical" evidence="1">
    <location>
        <begin position="172"/>
        <end position="198"/>
    </location>
</feature>